<keyword evidence="6" id="KW-0804">Transcription</keyword>
<dbReference type="Pfam" id="PF13041">
    <property type="entry name" value="PPR_2"/>
    <property type="match status" value="2"/>
</dbReference>
<evidence type="ECO:0000256" key="1">
    <source>
        <dbReference type="ARBA" id="ARBA00004123"/>
    </source>
</evidence>
<comment type="subcellular location">
    <subcellularLocation>
        <location evidence="1">Nucleus</location>
    </subcellularLocation>
</comment>
<name>A0A163ICH6_DIDRA</name>
<dbReference type="Pfam" id="PF00320">
    <property type="entry name" value="GATA"/>
    <property type="match status" value="1"/>
</dbReference>
<evidence type="ECO:0000256" key="2">
    <source>
        <dbReference type="ARBA" id="ARBA00022723"/>
    </source>
</evidence>
<protein>
    <recommendedName>
        <fullName evidence="11">GATA-type domain-containing protein</fullName>
    </recommendedName>
</protein>
<dbReference type="InterPro" id="IPR000679">
    <property type="entry name" value="Znf_GATA"/>
</dbReference>
<feature type="region of interest" description="Disordered" evidence="10">
    <location>
        <begin position="1472"/>
        <end position="1534"/>
    </location>
</feature>
<keyword evidence="5" id="KW-0805">Transcription regulation</keyword>
<feature type="region of interest" description="Disordered" evidence="10">
    <location>
        <begin position="1316"/>
        <end position="1389"/>
    </location>
</feature>
<dbReference type="PROSITE" id="PS50114">
    <property type="entry name" value="GATA_ZN_FINGER_2"/>
    <property type="match status" value="1"/>
</dbReference>
<dbReference type="GO" id="GO:0006355">
    <property type="term" value="P:regulation of DNA-templated transcription"/>
    <property type="evidence" value="ECO:0007669"/>
    <property type="project" value="InterPro"/>
</dbReference>
<dbReference type="CDD" id="cd00202">
    <property type="entry name" value="ZnF_GATA"/>
    <property type="match status" value="1"/>
</dbReference>
<dbReference type="InterPro" id="IPR051114">
    <property type="entry name" value="Mito_RNA_Proc_CCM1"/>
</dbReference>
<evidence type="ECO:0000256" key="3">
    <source>
        <dbReference type="ARBA" id="ARBA00022771"/>
    </source>
</evidence>
<dbReference type="EMBL" id="JYNV01000122">
    <property type="protein sequence ID" value="KZM25702.1"/>
    <property type="molecule type" value="Genomic_DNA"/>
</dbReference>
<evidence type="ECO:0000259" key="11">
    <source>
        <dbReference type="PROSITE" id="PS50114"/>
    </source>
</evidence>
<keyword evidence="4" id="KW-0862">Zinc</keyword>
<feature type="compositionally biased region" description="Basic and acidic residues" evidence="10">
    <location>
        <begin position="1478"/>
        <end position="1487"/>
    </location>
</feature>
<dbReference type="GO" id="GO:0006396">
    <property type="term" value="P:RNA processing"/>
    <property type="evidence" value="ECO:0007669"/>
    <property type="project" value="TreeGrafter"/>
</dbReference>
<dbReference type="Proteomes" id="UP000076837">
    <property type="component" value="Unassembled WGS sequence"/>
</dbReference>
<feature type="compositionally biased region" description="Basic and acidic residues" evidence="10">
    <location>
        <begin position="1515"/>
        <end position="1524"/>
    </location>
</feature>
<dbReference type="GO" id="GO:0008270">
    <property type="term" value="F:zinc ion binding"/>
    <property type="evidence" value="ECO:0007669"/>
    <property type="project" value="UniProtKB-KW"/>
</dbReference>
<dbReference type="SUPFAM" id="SSF57716">
    <property type="entry name" value="Glucocorticoid receptor-like (DNA-binding domain)"/>
    <property type="match status" value="1"/>
</dbReference>
<keyword evidence="2" id="KW-0479">Metal-binding</keyword>
<accession>A0A163ICH6</accession>
<evidence type="ECO:0000256" key="6">
    <source>
        <dbReference type="ARBA" id="ARBA00023163"/>
    </source>
</evidence>
<dbReference type="GO" id="GO:0003729">
    <property type="term" value="F:mRNA binding"/>
    <property type="evidence" value="ECO:0007669"/>
    <property type="project" value="TreeGrafter"/>
</dbReference>
<dbReference type="Gene3D" id="1.25.40.10">
    <property type="entry name" value="Tetratricopeptide repeat domain"/>
    <property type="match status" value="2"/>
</dbReference>
<feature type="compositionally biased region" description="Polar residues" evidence="10">
    <location>
        <begin position="1420"/>
        <end position="1429"/>
    </location>
</feature>
<evidence type="ECO:0000313" key="12">
    <source>
        <dbReference type="EMBL" id="KZM25702.1"/>
    </source>
</evidence>
<keyword evidence="3 8" id="KW-0863">Zinc-finger</keyword>
<evidence type="ECO:0000256" key="5">
    <source>
        <dbReference type="ARBA" id="ARBA00023015"/>
    </source>
</evidence>
<dbReference type="GO" id="GO:0007005">
    <property type="term" value="P:mitochondrion organization"/>
    <property type="evidence" value="ECO:0007669"/>
    <property type="project" value="TreeGrafter"/>
</dbReference>
<dbReference type="PROSITE" id="PS00344">
    <property type="entry name" value="GATA_ZN_FINGER_1"/>
    <property type="match status" value="1"/>
</dbReference>
<feature type="region of interest" description="Disordered" evidence="10">
    <location>
        <begin position="1222"/>
        <end position="1253"/>
    </location>
</feature>
<dbReference type="SMART" id="SM00401">
    <property type="entry name" value="ZnF_GATA"/>
    <property type="match status" value="1"/>
</dbReference>
<feature type="domain" description="GATA-type" evidence="11">
    <location>
        <begin position="1275"/>
        <end position="1322"/>
    </location>
</feature>
<feature type="repeat" description="PPR" evidence="9">
    <location>
        <begin position="676"/>
        <end position="710"/>
    </location>
</feature>
<dbReference type="PANTHER" id="PTHR47934:SF6">
    <property type="entry name" value="MITOCHONDRIAL GROUP I INTRON SPLICING FACTOR CCM1-RELATED"/>
    <property type="match status" value="1"/>
</dbReference>
<dbReference type="PROSITE" id="PS51375">
    <property type="entry name" value="PPR"/>
    <property type="match status" value="3"/>
</dbReference>
<dbReference type="NCBIfam" id="TIGR00756">
    <property type="entry name" value="PPR"/>
    <property type="match status" value="2"/>
</dbReference>
<keyword evidence="13" id="KW-1185">Reference proteome</keyword>
<feature type="repeat" description="PPR" evidence="9">
    <location>
        <begin position="747"/>
        <end position="781"/>
    </location>
</feature>
<evidence type="ECO:0000313" key="13">
    <source>
        <dbReference type="Proteomes" id="UP000076837"/>
    </source>
</evidence>
<evidence type="ECO:0000256" key="10">
    <source>
        <dbReference type="SAM" id="MobiDB-lite"/>
    </source>
</evidence>
<dbReference type="InterPro" id="IPR011990">
    <property type="entry name" value="TPR-like_helical_dom_sf"/>
</dbReference>
<dbReference type="GO" id="GO:0005739">
    <property type="term" value="C:mitochondrion"/>
    <property type="evidence" value="ECO:0007669"/>
    <property type="project" value="TreeGrafter"/>
</dbReference>
<feature type="region of interest" description="Disordered" evidence="10">
    <location>
        <begin position="1187"/>
        <end position="1207"/>
    </location>
</feature>
<reference evidence="12 13" key="1">
    <citation type="journal article" date="2016" name="Sci. Rep.">
        <title>Draft genome sequencing and secretome analysis of fungal phytopathogen Ascochyta rabiei provides insight into the necrotrophic effector repertoire.</title>
        <authorList>
            <person name="Verma S."/>
            <person name="Gazara R.K."/>
            <person name="Nizam S."/>
            <person name="Parween S."/>
            <person name="Chattopadhyay D."/>
            <person name="Verma P.K."/>
        </authorList>
    </citation>
    <scope>NUCLEOTIDE SEQUENCE [LARGE SCALE GENOMIC DNA]</scope>
    <source>
        <strain evidence="12 13">ArDII</strain>
    </source>
</reference>
<organism evidence="12 13">
    <name type="scientific">Didymella rabiei</name>
    <name type="common">Chickpea ascochyta blight fungus</name>
    <name type="synonym">Mycosphaerella rabiei</name>
    <dbReference type="NCBI Taxonomy" id="5454"/>
    <lineage>
        <taxon>Eukaryota</taxon>
        <taxon>Fungi</taxon>
        <taxon>Dikarya</taxon>
        <taxon>Ascomycota</taxon>
        <taxon>Pezizomycotina</taxon>
        <taxon>Dothideomycetes</taxon>
        <taxon>Pleosporomycetidae</taxon>
        <taxon>Pleosporales</taxon>
        <taxon>Pleosporineae</taxon>
        <taxon>Didymellaceae</taxon>
        <taxon>Ascochyta</taxon>
    </lineage>
</organism>
<dbReference type="STRING" id="5454.A0A163ICH6"/>
<dbReference type="InterPro" id="IPR002885">
    <property type="entry name" value="PPR_rpt"/>
</dbReference>
<evidence type="ECO:0000256" key="9">
    <source>
        <dbReference type="PROSITE-ProRule" id="PRU00708"/>
    </source>
</evidence>
<feature type="repeat" description="PPR" evidence="9">
    <location>
        <begin position="563"/>
        <end position="597"/>
    </location>
</feature>
<dbReference type="InterPro" id="IPR013088">
    <property type="entry name" value="Znf_NHR/GATA"/>
</dbReference>
<evidence type="ECO:0000256" key="7">
    <source>
        <dbReference type="ARBA" id="ARBA00023242"/>
    </source>
</evidence>
<dbReference type="Pfam" id="PF25026">
    <property type="entry name" value="Asd-4"/>
    <property type="match status" value="1"/>
</dbReference>
<feature type="compositionally biased region" description="Polar residues" evidence="10">
    <location>
        <begin position="1363"/>
        <end position="1382"/>
    </location>
</feature>
<dbReference type="FunFam" id="3.30.50.10:FF:000007">
    <property type="entry name" value="Nitrogen regulatory AreA, N-terminal"/>
    <property type="match status" value="1"/>
</dbReference>
<proteinExistence type="predicted"/>
<feature type="compositionally biased region" description="Polar residues" evidence="10">
    <location>
        <begin position="1188"/>
        <end position="1203"/>
    </location>
</feature>
<dbReference type="GO" id="GO:0005634">
    <property type="term" value="C:nucleus"/>
    <property type="evidence" value="ECO:0007669"/>
    <property type="project" value="UniProtKB-SubCell"/>
</dbReference>
<dbReference type="PANTHER" id="PTHR47934">
    <property type="entry name" value="PENTATRICOPEPTIDE REPEAT-CONTAINING PROTEIN PET309, MITOCHONDRIAL"/>
    <property type="match status" value="1"/>
</dbReference>
<dbReference type="PRINTS" id="PR00619">
    <property type="entry name" value="GATAZNFINGER"/>
</dbReference>
<feature type="region of interest" description="Disordered" evidence="10">
    <location>
        <begin position="1410"/>
        <end position="1437"/>
    </location>
</feature>
<dbReference type="GO" id="GO:0043565">
    <property type="term" value="F:sequence-specific DNA binding"/>
    <property type="evidence" value="ECO:0007669"/>
    <property type="project" value="InterPro"/>
</dbReference>
<evidence type="ECO:0000256" key="8">
    <source>
        <dbReference type="PROSITE-ProRule" id="PRU00094"/>
    </source>
</evidence>
<sequence length="1534" mass="172720">MLERASTCLESGGRQLLRAPRPCLPSRRKLHSTFWHHGASDLCLPLWWAISPTSNSGTDQPAASSSDGTPLDFLYPEKSLALLRKLSVRGEIVSEARRRQLQPSTARTFVTIRRVKPMVGIAELETREEVVDPAEAKDAQREMHERLQCSSAHDALAELLRRLEPGKQELAWQLYLALSDKGPSAVTSALRLTLLEYLVADNEPAVPTRVIKIFNAIPETSRTASAYRAAVIACVALRETGTAINLHREAAREGRFVAREDDVVDIGTDVLLRRLVADEQWELALRVFRAYITEHRFSINGQRTLYRIRWGEATLPEIWTEASQLPEIKEHVQSLLLYVRQHKDELISTPRRRAVLYTFVQSFLPHVMDRVLHVRKPNEDNIWDWFTKLFDDLHAHNLPVDASYNYALTTMLKLDRYRQYTNKRKLHLELYRRYRQWYLYDRVDDPDFRTRPPQLPMLSGILNSHGSHGSLHRVNDMVNDIRTFYPGKPLPLNVLQALLLIYAEHGEVERVREYFDEHRASYGTTVEHKQANSLLFVQARRANIPGAVAAFRYISEELGLTPDVQMWNTLLLTYIRADDLDGALETFNNALDAGMEPNVHTFGPMLDMCANRGDIEAFEALFSRGKQMGVHLDKDVRARSGYVQAFLNAEDPEGAEQIAQDMLKQWKAGVLTGHPLTHTWNIMIQYYALRGDVGNARRLYQEMTVNQIPLDNITFGGLMRSLVEIRQTNAAYKILRKTLPANNMRVEAIHYAIVMTGFLREGQYDLALHAYERMVERGVTQTMSSRQASINTVGMSELVRLMKAKNRNPRQHLRHVERLLRDMLSSGDVGRDMAHRQPNLNRYIDVQTQSAVPASYYGLLITLYNTRGAYEICKDLVSKAEADQDSSGYDAPITFLTAIMETHYRAGEWDEVAKCWDLALSSASRLVKTFQQVMNPAPDPPESPSLTDGTVIQRFEESRIAMNRRQVLTKATRIYIRSLINREDPDGTLLQQAQVAIRDLLVNGFVLDNFTWNEFVVALAEKKQLLSAFTIAETYLMPRFPGWRNLTPFYVRHDRKGYQWMELRHYDIKRNSVLPRYKTLVVLAKAFGGVKEDEMNGLGYIEKEGKWARELLELKAPQFEKRNAFLSPYSTTASTSILPRPQAYDSFRRPSMLQAFDLPAIRTTSPPAFDHKTLPSISPEIIGRDISRPSSSSTVASFTQQRPGSHASMQLPALSTLASLASTSAKDNESNGVMGEAQSMKMPSPPSKTSHGLSMTYATAAPATAGGQGNSPPVCQNCTTSTTPLWRRDESGAVLCNACGLFLKLHGRPRPISLKTDVIKSRNRVKTGGPGRKKGEGINGLAAAHPDADGQLGLAQHRRASGKISSGLSDRSQSPISRTGTPNFAHPSNIAPQHMFEQALSSDAVFQSPSMHGFGLRQPSPGSTSSVNGSHLEPPLSYDSLAAQNTALKTRVSEMELINDLFRNRVSELESSEGQARATEHALRAELEATQQREQALKRRIEEIEEESPRHKKMKMSDLVDESRAGSPISSMVE</sequence>
<dbReference type="SUPFAM" id="SSF48452">
    <property type="entry name" value="TPR-like"/>
    <property type="match status" value="1"/>
</dbReference>
<dbReference type="Gene3D" id="3.30.50.10">
    <property type="entry name" value="Erythroid Transcription Factor GATA-1, subunit A"/>
    <property type="match status" value="1"/>
</dbReference>
<evidence type="ECO:0000256" key="4">
    <source>
        <dbReference type="ARBA" id="ARBA00022833"/>
    </source>
</evidence>
<gene>
    <name evidence="12" type="ORF">ST47_g3158</name>
</gene>
<dbReference type="Pfam" id="PF01535">
    <property type="entry name" value="PPR"/>
    <property type="match status" value="1"/>
</dbReference>
<keyword evidence="7" id="KW-0539">Nucleus</keyword>
<dbReference type="InterPro" id="IPR056998">
    <property type="entry name" value="Asd-4/GZF3_helical"/>
</dbReference>
<comment type="caution">
    <text evidence="12">The sequence shown here is derived from an EMBL/GenBank/DDBJ whole genome shotgun (WGS) entry which is preliminary data.</text>
</comment>